<reference evidence="2 3" key="1">
    <citation type="journal article" date="2013" name="Genome Biol. Evol.">
        <title>Genomes of Stigonematalean cyanobacteria (subsection V) and the evolution of oxygenic photosynthesis from prokaryotes to plastids.</title>
        <authorList>
            <person name="Dagan T."/>
            <person name="Roettger M."/>
            <person name="Stucken K."/>
            <person name="Landan G."/>
            <person name="Koch R."/>
            <person name="Major P."/>
            <person name="Gould S.B."/>
            <person name="Goremykin V.V."/>
            <person name="Rippka R."/>
            <person name="Tandeau de Marsac N."/>
            <person name="Gugger M."/>
            <person name="Lockhart P.J."/>
            <person name="Allen J.F."/>
            <person name="Brune I."/>
            <person name="Maus I."/>
            <person name="Puhler A."/>
            <person name="Martin W.F."/>
        </authorList>
    </citation>
    <scope>NUCLEOTIDE SEQUENCE [LARGE SCALE GENOMIC DNA]</scope>
    <source>
        <strain evidence="2 3">PCC 7110</strain>
    </source>
</reference>
<name>A0A139WVV4_9CYAN</name>
<proteinExistence type="predicted"/>
<dbReference type="Pfam" id="PF21780">
    <property type="entry name" value="DUF6875"/>
    <property type="match status" value="1"/>
</dbReference>
<evidence type="ECO:0000313" key="3">
    <source>
        <dbReference type="Proteomes" id="UP000076925"/>
    </source>
</evidence>
<gene>
    <name evidence="2" type="ORF">WA1_43520</name>
</gene>
<dbReference type="EMBL" id="ANNX02000047">
    <property type="protein sequence ID" value="KYC36561.1"/>
    <property type="molecule type" value="Genomic_DNA"/>
</dbReference>
<dbReference type="OrthoDB" id="8420726at2"/>
<dbReference type="Proteomes" id="UP000076925">
    <property type="component" value="Unassembled WGS sequence"/>
</dbReference>
<dbReference type="InterPro" id="IPR049240">
    <property type="entry name" value="DUF6875"/>
</dbReference>
<sequence>MQLYTPVEIERFQQDLPYLIEIQQWIKNFLTKPHPNLGRSGPVCPYVPHALKTNSIQLGVIRAQNLQLQEIEELVLSYKDIFLKIEPRNKETELTNTILLIFPDIKLNDTSRLIDSVQQKLKEFFVDAGLMLGEFHKRNYSPGLHNSNFYPLQSPIPILAIRFMVESDLPFLVTTNNLELRVKYLTSYLRHFEKENQDSENVKNARHTLKLTQEQIQNKKLLNLCGDRY</sequence>
<feature type="domain" description="DUF6875" evidence="1">
    <location>
        <begin position="20"/>
        <end position="200"/>
    </location>
</feature>
<accession>A0A139WVV4</accession>
<dbReference type="RefSeq" id="WP_017748311.1">
    <property type="nucleotide sequence ID" value="NZ_KQ976354.1"/>
</dbReference>
<comment type="caution">
    <text evidence="2">The sequence shown here is derived from an EMBL/GenBank/DDBJ whole genome shotgun (WGS) entry which is preliminary data.</text>
</comment>
<dbReference type="STRING" id="128403.WA1_43520"/>
<evidence type="ECO:0000313" key="2">
    <source>
        <dbReference type="EMBL" id="KYC36561.1"/>
    </source>
</evidence>
<dbReference type="AlphaFoldDB" id="A0A139WVV4"/>
<keyword evidence="3" id="KW-1185">Reference proteome</keyword>
<evidence type="ECO:0000259" key="1">
    <source>
        <dbReference type="Pfam" id="PF21780"/>
    </source>
</evidence>
<protein>
    <recommendedName>
        <fullName evidence="1">DUF6875 domain-containing protein</fullName>
    </recommendedName>
</protein>
<organism evidence="2 3">
    <name type="scientific">Scytonema hofmannii PCC 7110</name>
    <dbReference type="NCBI Taxonomy" id="128403"/>
    <lineage>
        <taxon>Bacteria</taxon>
        <taxon>Bacillati</taxon>
        <taxon>Cyanobacteriota</taxon>
        <taxon>Cyanophyceae</taxon>
        <taxon>Nostocales</taxon>
        <taxon>Scytonemataceae</taxon>
        <taxon>Scytonema</taxon>
    </lineage>
</organism>